<proteinExistence type="inferred from homology"/>
<comment type="catalytic activity">
    <reaction evidence="5">
        <text>O-phospho-L-tyrosyl-[protein] + H2O = L-tyrosyl-[protein] + phosphate</text>
        <dbReference type="Rhea" id="RHEA:10684"/>
        <dbReference type="Rhea" id="RHEA-COMP:10136"/>
        <dbReference type="Rhea" id="RHEA-COMP:20101"/>
        <dbReference type="ChEBI" id="CHEBI:15377"/>
        <dbReference type="ChEBI" id="CHEBI:43474"/>
        <dbReference type="ChEBI" id="CHEBI:46858"/>
        <dbReference type="ChEBI" id="CHEBI:61978"/>
        <dbReference type="EC" id="3.1.3.48"/>
    </reaction>
</comment>
<name>A0A1H6L1C1_RUMFL</name>
<accession>A0A1H6L1C1</accession>
<dbReference type="Proteomes" id="UP000183190">
    <property type="component" value="Unassembled WGS sequence"/>
</dbReference>
<dbReference type="GO" id="GO:0030145">
    <property type="term" value="F:manganese ion binding"/>
    <property type="evidence" value="ECO:0007669"/>
    <property type="project" value="InterPro"/>
</dbReference>
<dbReference type="PANTHER" id="PTHR39181">
    <property type="entry name" value="TYROSINE-PROTEIN PHOSPHATASE YWQE"/>
    <property type="match status" value="1"/>
</dbReference>
<sequence length="240" mass="27359">MLTDYHCHILPGMDDGAPDADTALDMIDIMKEQGVERIIATPHFYAHEERSLTEYLLKREDAFDSIADYTAIPNILLGAEVAIEHGISKIPGIQQLAIEDSDMILLELPFRDYEDWMSEEINAISSEYGLKVVLAHIHRYLTYYSPENFEKILKTDAIFQFNNDAFLLQRERDLLKRLVKEKKTIIFGSDAHNTDTRCPNWDVCLEVCDPDVLEASNSLLKVTEEQLRVMAPPEIGEQGA</sequence>
<dbReference type="RefSeq" id="WP_175460943.1">
    <property type="nucleotide sequence ID" value="NZ_FNWV01000011.1"/>
</dbReference>
<evidence type="ECO:0000256" key="5">
    <source>
        <dbReference type="ARBA" id="ARBA00051722"/>
    </source>
</evidence>
<reference evidence="6 7" key="1">
    <citation type="submission" date="2016-10" db="EMBL/GenBank/DDBJ databases">
        <authorList>
            <person name="de Groot N.N."/>
        </authorList>
    </citation>
    <scope>NUCLEOTIDE SEQUENCE [LARGE SCALE GENOMIC DNA]</scope>
    <source>
        <strain evidence="6 7">YAD2003</strain>
    </source>
</reference>
<dbReference type="SUPFAM" id="SSF89550">
    <property type="entry name" value="PHP domain-like"/>
    <property type="match status" value="1"/>
</dbReference>
<evidence type="ECO:0000256" key="4">
    <source>
        <dbReference type="ARBA" id="ARBA00022912"/>
    </source>
</evidence>
<evidence type="ECO:0000256" key="2">
    <source>
        <dbReference type="ARBA" id="ARBA00013064"/>
    </source>
</evidence>
<dbReference type="GO" id="GO:0004725">
    <property type="term" value="F:protein tyrosine phosphatase activity"/>
    <property type="evidence" value="ECO:0007669"/>
    <property type="project" value="UniProtKB-EC"/>
</dbReference>
<dbReference type="InterPro" id="IPR016195">
    <property type="entry name" value="Pol/histidinol_Pase-like"/>
</dbReference>
<organism evidence="6 7">
    <name type="scientific">Ruminococcus flavefaciens</name>
    <dbReference type="NCBI Taxonomy" id="1265"/>
    <lineage>
        <taxon>Bacteria</taxon>
        <taxon>Bacillati</taxon>
        <taxon>Bacillota</taxon>
        <taxon>Clostridia</taxon>
        <taxon>Eubacteriales</taxon>
        <taxon>Oscillospiraceae</taxon>
        <taxon>Ruminococcus</taxon>
    </lineage>
</organism>
<keyword evidence="4" id="KW-0904">Protein phosphatase</keyword>
<keyword evidence="3" id="KW-0378">Hydrolase</keyword>
<dbReference type="InterPro" id="IPR016667">
    <property type="entry name" value="Caps_polysacc_synth_CpsB/CapC"/>
</dbReference>
<protein>
    <recommendedName>
        <fullName evidence="2">protein-tyrosine-phosphatase</fullName>
        <ecNumber evidence="2">3.1.3.48</ecNumber>
    </recommendedName>
</protein>
<dbReference type="Gene3D" id="3.20.20.140">
    <property type="entry name" value="Metal-dependent hydrolases"/>
    <property type="match status" value="1"/>
</dbReference>
<evidence type="ECO:0000256" key="3">
    <source>
        <dbReference type="ARBA" id="ARBA00022801"/>
    </source>
</evidence>
<evidence type="ECO:0000313" key="7">
    <source>
        <dbReference type="Proteomes" id="UP000183190"/>
    </source>
</evidence>
<gene>
    <name evidence="6" type="ORF">SAMN02910265_02664</name>
</gene>
<dbReference type="PANTHER" id="PTHR39181:SF1">
    <property type="entry name" value="TYROSINE-PROTEIN PHOSPHATASE YWQE"/>
    <property type="match status" value="1"/>
</dbReference>
<dbReference type="AlphaFoldDB" id="A0A1H6L1C1"/>
<evidence type="ECO:0000313" key="6">
    <source>
        <dbReference type="EMBL" id="SEH77988.1"/>
    </source>
</evidence>
<dbReference type="Pfam" id="PF19567">
    <property type="entry name" value="CpsB_CapC"/>
    <property type="match status" value="1"/>
</dbReference>
<dbReference type="EMBL" id="FNWV01000011">
    <property type="protein sequence ID" value="SEH77988.1"/>
    <property type="molecule type" value="Genomic_DNA"/>
</dbReference>
<comment type="similarity">
    <text evidence="1">Belongs to the metallo-dependent hydrolases superfamily. CpsB/CapC family.</text>
</comment>
<dbReference type="EC" id="3.1.3.48" evidence="2"/>
<evidence type="ECO:0000256" key="1">
    <source>
        <dbReference type="ARBA" id="ARBA00005750"/>
    </source>
</evidence>